<name>A0A1X3DFS8_9NEIS</name>
<evidence type="ECO:0000313" key="1">
    <source>
        <dbReference type="EMBL" id="OSI18561.1"/>
    </source>
</evidence>
<dbReference type="STRING" id="194197.BWD09_01985"/>
<dbReference type="GeneID" id="94579866"/>
<dbReference type="Proteomes" id="UP000193118">
    <property type="component" value="Unassembled WGS sequence"/>
</dbReference>
<gene>
    <name evidence="1" type="ORF">BWD09_01985</name>
</gene>
<sequence length="82" mass="9347">MATQTEPANFSRFSLKKDKQCLVLRRQGSAWKVETNQPIQNDNVVNMQQGTSLKSGKKARLPGMIKPAFRRQDLKNPTEIVF</sequence>
<evidence type="ECO:0000313" key="2">
    <source>
        <dbReference type="Proteomes" id="UP000193118"/>
    </source>
</evidence>
<proteinExistence type="predicted"/>
<reference evidence="2" key="1">
    <citation type="submission" date="2017-01" db="EMBL/GenBank/DDBJ databases">
        <authorList>
            <person name="Wolfgang W.J."/>
            <person name="Cole J."/>
            <person name="Wroblewski D."/>
            <person name="Mcginnis J."/>
            <person name="Musser K.A."/>
        </authorList>
    </citation>
    <scope>NUCLEOTIDE SEQUENCE [LARGE SCALE GENOMIC DNA]</scope>
    <source>
        <strain evidence="2">DSM 19151</strain>
    </source>
</reference>
<dbReference type="AlphaFoldDB" id="A0A1X3DFS8"/>
<accession>A0A1X3DFS8</accession>
<dbReference type="RefSeq" id="WP_085365061.1">
    <property type="nucleotide sequence ID" value="NZ_CAUJPZ010000001.1"/>
</dbReference>
<organism evidence="1 2">
    <name type="scientific">Neisseria dentiae</name>
    <dbReference type="NCBI Taxonomy" id="194197"/>
    <lineage>
        <taxon>Bacteria</taxon>
        <taxon>Pseudomonadati</taxon>
        <taxon>Pseudomonadota</taxon>
        <taxon>Betaproteobacteria</taxon>
        <taxon>Neisseriales</taxon>
        <taxon>Neisseriaceae</taxon>
        <taxon>Neisseria</taxon>
    </lineage>
</organism>
<keyword evidence="2" id="KW-1185">Reference proteome</keyword>
<dbReference type="EMBL" id="MTBO01000002">
    <property type="protein sequence ID" value="OSI18561.1"/>
    <property type="molecule type" value="Genomic_DNA"/>
</dbReference>
<comment type="caution">
    <text evidence="1">The sequence shown here is derived from an EMBL/GenBank/DDBJ whole genome shotgun (WGS) entry which is preliminary data.</text>
</comment>
<protein>
    <submittedName>
        <fullName evidence="1">Uncharacterized protein</fullName>
    </submittedName>
</protein>